<dbReference type="Proteomes" id="UP000571950">
    <property type="component" value="Unassembled WGS sequence"/>
</dbReference>
<evidence type="ECO:0000313" key="2">
    <source>
        <dbReference type="Proteomes" id="UP000571950"/>
    </source>
</evidence>
<evidence type="ECO:0000313" key="1">
    <source>
        <dbReference type="EMBL" id="MBB3925966.1"/>
    </source>
</evidence>
<accession>A0A7W6BFE2</accession>
<comment type="caution">
    <text evidence="1">The sequence shown here is derived from an EMBL/GenBank/DDBJ whole genome shotgun (WGS) entry which is preliminary data.</text>
</comment>
<organism evidence="1 2">
    <name type="scientific">Sphingobium jiangsuense</name>
    <dbReference type="NCBI Taxonomy" id="870476"/>
    <lineage>
        <taxon>Bacteria</taxon>
        <taxon>Pseudomonadati</taxon>
        <taxon>Pseudomonadota</taxon>
        <taxon>Alphaproteobacteria</taxon>
        <taxon>Sphingomonadales</taxon>
        <taxon>Sphingomonadaceae</taxon>
        <taxon>Sphingobium</taxon>
    </lineage>
</organism>
<keyword evidence="2" id="KW-1185">Reference proteome</keyword>
<protein>
    <submittedName>
        <fullName evidence="1">Uncharacterized protein</fullName>
    </submittedName>
</protein>
<sequence>MSALFVHLIILLGIILIGIERGPDGDQRALELPEDIGFAPLVAAAT</sequence>
<name>A0A7W6BFE2_9SPHN</name>
<gene>
    <name evidence="1" type="ORF">GGR43_001681</name>
</gene>
<dbReference type="EMBL" id="JACIDT010000005">
    <property type="protein sequence ID" value="MBB3925966.1"/>
    <property type="molecule type" value="Genomic_DNA"/>
</dbReference>
<dbReference type="RefSeq" id="WP_188071526.1">
    <property type="nucleotide sequence ID" value="NZ_BSPS01000004.1"/>
</dbReference>
<dbReference type="AlphaFoldDB" id="A0A7W6BFE2"/>
<proteinExistence type="predicted"/>
<reference evidence="1 2" key="1">
    <citation type="submission" date="2020-08" db="EMBL/GenBank/DDBJ databases">
        <title>Genomic Encyclopedia of Type Strains, Phase IV (KMG-IV): sequencing the most valuable type-strain genomes for metagenomic binning, comparative biology and taxonomic classification.</title>
        <authorList>
            <person name="Goeker M."/>
        </authorList>
    </citation>
    <scope>NUCLEOTIDE SEQUENCE [LARGE SCALE GENOMIC DNA]</scope>
    <source>
        <strain evidence="1 2">DSM 26189</strain>
    </source>
</reference>